<evidence type="ECO:0000256" key="1">
    <source>
        <dbReference type="SAM" id="Coils"/>
    </source>
</evidence>
<proteinExistence type="predicted"/>
<keyword evidence="3" id="KW-1133">Transmembrane helix</keyword>
<feature type="transmembrane region" description="Helical" evidence="3">
    <location>
        <begin position="391"/>
        <end position="413"/>
    </location>
</feature>
<sequence length="574" mass="64224">MLEWLFGDGKDTGQASTETEEIKPTIRFEVLSSDEKFLDYARTLSDMSPLDACYNIVIYHLKKKCGELTEEELGKLSVQLLNCQSEAENRQVYSCTSSMTLAECTQSMDGTTWNSYQIVGNRARAMCYATQQVQFRRLTEVTVNQLVSAASDQIKTLTDIKSGQEQLQSLTSETVRKLYESQQDLLSTQHALRAAHDDVFKHIAVNVQEILHEKALIASGNKELAALTENIKDKLDSTARQIKEREEVEHKKHERILQDLKDIQDSAEASVKKLELNLEKLLRKCEQLDSLYFGMSANLSKMNGTINHVMSELSTLGEHLDEKISWITQLLGGADNKLADMSCCLLHIAYFFLLVVTATFLEISLPFRLAMLVIIVGNVAAELNYQNSLDFAGLTVFLLSIYFGFKLLIYIGLKFNTIPRTAYQSQNAITLSRSSHPELLPPHEMRLLIDLLKRVSETTSQHSPPSPVVTHNGSVLHDTSFRPSTPPRSRSEVSDQLDNSILQDVGSFRRTLIGHLGLSSRNSSRSSTPLANESRSSTPSISSRCLSNTVAGSQCRLPAAPGSDFCRRHNQNQR</sequence>
<evidence type="ECO:0000313" key="4">
    <source>
        <dbReference type="EMBL" id="CAL1531063.1"/>
    </source>
</evidence>
<dbReference type="InterPro" id="IPR040346">
    <property type="entry name" value="GEX1/Brambleberry"/>
</dbReference>
<feature type="coiled-coil region" evidence="1">
    <location>
        <begin position="243"/>
        <end position="291"/>
    </location>
</feature>
<dbReference type="AlphaFoldDB" id="A0AAV2HBC5"/>
<evidence type="ECO:0000256" key="3">
    <source>
        <dbReference type="SAM" id="Phobius"/>
    </source>
</evidence>
<gene>
    <name evidence="4" type="ORF">GSLYS_00005188001</name>
</gene>
<name>A0AAV2HBC5_LYMST</name>
<protein>
    <recommendedName>
        <fullName evidence="6">Protein brambleberry</fullName>
    </recommendedName>
</protein>
<evidence type="ECO:0000313" key="5">
    <source>
        <dbReference type="Proteomes" id="UP001497497"/>
    </source>
</evidence>
<accession>A0AAV2HBC5</accession>
<organism evidence="4 5">
    <name type="scientific">Lymnaea stagnalis</name>
    <name type="common">Great pond snail</name>
    <name type="synonym">Helix stagnalis</name>
    <dbReference type="NCBI Taxonomy" id="6523"/>
    <lineage>
        <taxon>Eukaryota</taxon>
        <taxon>Metazoa</taxon>
        <taxon>Spiralia</taxon>
        <taxon>Lophotrochozoa</taxon>
        <taxon>Mollusca</taxon>
        <taxon>Gastropoda</taxon>
        <taxon>Heterobranchia</taxon>
        <taxon>Euthyneura</taxon>
        <taxon>Panpulmonata</taxon>
        <taxon>Hygrophila</taxon>
        <taxon>Lymnaeoidea</taxon>
        <taxon>Lymnaeidae</taxon>
        <taxon>Lymnaea</taxon>
    </lineage>
</organism>
<keyword evidence="5" id="KW-1185">Reference proteome</keyword>
<keyword evidence="3" id="KW-0812">Transmembrane</keyword>
<evidence type="ECO:0008006" key="6">
    <source>
        <dbReference type="Google" id="ProtNLM"/>
    </source>
</evidence>
<reference evidence="4 5" key="1">
    <citation type="submission" date="2024-04" db="EMBL/GenBank/DDBJ databases">
        <authorList>
            <consortium name="Genoscope - CEA"/>
            <person name="William W."/>
        </authorList>
    </citation>
    <scope>NUCLEOTIDE SEQUENCE [LARGE SCALE GENOMIC DNA]</scope>
</reference>
<dbReference type="PANTHER" id="PTHR33538">
    <property type="entry name" value="PROTEIN GAMETE EXPRESSED 1"/>
    <property type="match status" value="1"/>
</dbReference>
<feature type="compositionally biased region" description="Low complexity" evidence="2">
    <location>
        <begin position="534"/>
        <end position="545"/>
    </location>
</feature>
<feature type="region of interest" description="Disordered" evidence="2">
    <location>
        <begin position="458"/>
        <end position="495"/>
    </location>
</feature>
<dbReference type="PANTHER" id="PTHR33538:SF1">
    <property type="entry name" value="PROTEIN BRAMBLEBERRY"/>
    <property type="match status" value="1"/>
</dbReference>
<keyword evidence="3" id="KW-0472">Membrane</keyword>
<evidence type="ECO:0000256" key="2">
    <source>
        <dbReference type="SAM" id="MobiDB-lite"/>
    </source>
</evidence>
<feature type="transmembrane region" description="Helical" evidence="3">
    <location>
        <begin position="345"/>
        <end position="362"/>
    </location>
</feature>
<dbReference type="EMBL" id="CAXITT010000080">
    <property type="protein sequence ID" value="CAL1531063.1"/>
    <property type="molecule type" value="Genomic_DNA"/>
</dbReference>
<keyword evidence="1" id="KW-0175">Coiled coil</keyword>
<feature type="compositionally biased region" description="Polar residues" evidence="2">
    <location>
        <begin position="458"/>
        <end position="473"/>
    </location>
</feature>
<dbReference type="Proteomes" id="UP001497497">
    <property type="component" value="Unassembled WGS sequence"/>
</dbReference>
<comment type="caution">
    <text evidence="4">The sequence shown here is derived from an EMBL/GenBank/DDBJ whole genome shotgun (WGS) entry which is preliminary data.</text>
</comment>
<feature type="region of interest" description="Disordered" evidence="2">
    <location>
        <begin position="518"/>
        <end position="545"/>
    </location>
</feature>